<dbReference type="Pfam" id="PF00091">
    <property type="entry name" value="Tubulin"/>
    <property type="match status" value="1"/>
</dbReference>
<dbReference type="Proteomes" id="UP001154322">
    <property type="component" value="Unassembled WGS sequence"/>
</dbReference>
<dbReference type="Gene3D" id="3.40.50.1440">
    <property type="entry name" value="Tubulin/FtsZ, GTPase domain"/>
    <property type="match status" value="1"/>
</dbReference>
<dbReference type="InterPro" id="IPR036525">
    <property type="entry name" value="Tubulin/FtsZ_GTPase_sf"/>
</dbReference>
<evidence type="ECO:0000313" key="4">
    <source>
        <dbReference type="Proteomes" id="UP001154322"/>
    </source>
</evidence>
<dbReference type="InterPro" id="IPR054719">
    <property type="entry name" value="TubZ-like_C"/>
</dbReference>
<dbReference type="EMBL" id="CALYLO010000010">
    <property type="protein sequence ID" value="CAH8248489.1"/>
    <property type="molecule type" value="Genomic_DNA"/>
</dbReference>
<keyword evidence="4" id="KW-1185">Reference proteome</keyword>
<proteinExistence type="predicted"/>
<dbReference type="RefSeq" id="WP_261945452.1">
    <property type="nucleotide sequence ID" value="NZ_CALYLO010000010.1"/>
</dbReference>
<evidence type="ECO:0000259" key="2">
    <source>
        <dbReference type="SMART" id="SM00864"/>
    </source>
</evidence>
<dbReference type="Pfam" id="PF22453">
    <property type="entry name" value="TubZ-like_C"/>
    <property type="match status" value="1"/>
</dbReference>
<accession>A0ABM9G955</accession>
<keyword evidence="3" id="KW-0132">Cell division</keyword>
<feature type="compositionally biased region" description="Polar residues" evidence="1">
    <location>
        <begin position="411"/>
        <end position="427"/>
    </location>
</feature>
<dbReference type="GO" id="GO:0051301">
    <property type="term" value="P:cell division"/>
    <property type="evidence" value="ECO:0007669"/>
    <property type="project" value="UniProtKB-KW"/>
</dbReference>
<dbReference type="SUPFAM" id="SSF52490">
    <property type="entry name" value="Tubulin nucleotide-binding domain-like"/>
    <property type="match status" value="1"/>
</dbReference>
<comment type="caution">
    <text evidence="3">The sequence shown here is derived from an EMBL/GenBank/DDBJ whole genome shotgun (WGS) entry which is preliminary data.</text>
</comment>
<feature type="domain" description="Tubulin/FtsZ GTPase" evidence="2">
    <location>
        <begin position="25"/>
        <end position="264"/>
    </location>
</feature>
<dbReference type="SMART" id="SM00864">
    <property type="entry name" value="Tubulin"/>
    <property type="match status" value="1"/>
</dbReference>
<feature type="region of interest" description="Disordered" evidence="1">
    <location>
        <begin position="392"/>
        <end position="440"/>
    </location>
</feature>
<protein>
    <submittedName>
        <fullName evidence="3">Cell division GTPase</fullName>
    </submittedName>
</protein>
<sequence length="440" mass="48616">MQAMIDEKWNLEGFVNQRNAEAGLRAGFVGIGQGGGKMVDAIASIKNPKTLKQVYPCIVVNSNLGDMDKVKNVPARLKFPLSGYERGVGKDPETGRQAFLDNGESIFEAISTEMGHCDVIFVVVSLGGGTGTGALNELVDAISRFLGKPVIALTSLPRPNEVESKNAYNCLAELVPKLNQVEEVDGQQFRLLESLIILDNEKIFNEHIEDPEVHGLTWDYYSNYKLAGLLHEWSVLTSLGSDYTVDAADLLNHILLGGVITFAKKKINLDEYKNQEDLIAEIVSTYRGQNVLANGFDYENDMRSMALVVVMPKDRENDINQDTLELIRSAMREELPNVNFYPGSVSYGSKKHAIVYTMANMGGLPERAKNLREEVQRLQLLREESESKASGFNIGKKIESGGSFTRKPIATGTNPFSKSSVQETNTKNPDKPFNPFGKTK</sequence>
<name>A0ABM9G955_9BACL</name>
<organism evidence="3 4">
    <name type="scientific">Paenibacillus melissococcoides</name>
    <dbReference type="NCBI Taxonomy" id="2912268"/>
    <lineage>
        <taxon>Bacteria</taxon>
        <taxon>Bacillati</taxon>
        <taxon>Bacillota</taxon>
        <taxon>Bacilli</taxon>
        <taxon>Bacillales</taxon>
        <taxon>Paenibacillaceae</taxon>
        <taxon>Paenibacillus</taxon>
    </lineage>
</organism>
<keyword evidence="3" id="KW-0131">Cell cycle</keyword>
<reference evidence="3" key="1">
    <citation type="submission" date="2022-06" db="EMBL/GenBank/DDBJ databases">
        <authorList>
            <person name="Dietemann V."/>
            <person name="Ory F."/>
            <person name="Dainat B."/>
            <person name="Oberhansli S."/>
        </authorList>
    </citation>
    <scope>NUCLEOTIDE SEQUENCE</scope>
    <source>
        <strain evidence="3">Ena-SAMPLE-TAB-26-04-2022-14:26:32:270-5432</strain>
    </source>
</reference>
<evidence type="ECO:0000256" key="1">
    <source>
        <dbReference type="SAM" id="MobiDB-lite"/>
    </source>
</evidence>
<gene>
    <name evidence="3" type="ORF">WJ0W_007156</name>
</gene>
<dbReference type="InterPro" id="IPR003008">
    <property type="entry name" value="Tubulin_FtsZ_GTPase"/>
</dbReference>
<evidence type="ECO:0000313" key="3">
    <source>
        <dbReference type="EMBL" id="CAH8248489.1"/>
    </source>
</evidence>